<feature type="coiled-coil region" evidence="1">
    <location>
        <begin position="839"/>
        <end position="866"/>
    </location>
</feature>
<keyword evidence="5" id="KW-1185">Reference proteome</keyword>
<name>A0A084BAS6_STACB</name>
<keyword evidence="1" id="KW-0175">Coiled coil</keyword>
<dbReference type="PANTHER" id="PTHR35391">
    <property type="entry name" value="C2H2-TYPE DOMAIN-CONTAINING PROTEIN-RELATED"/>
    <property type="match status" value="1"/>
</dbReference>
<reference evidence="4 5" key="1">
    <citation type="journal article" date="2014" name="BMC Genomics">
        <title>Comparative genome sequencing reveals chemotype-specific gene clusters in the toxigenic black mold Stachybotrys.</title>
        <authorList>
            <person name="Semeiks J."/>
            <person name="Borek D."/>
            <person name="Otwinowski Z."/>
            <person name="Grishin N.V."/>
        </authorList>
    </citation>
    <scope>NUCLEOTIDE SEQUENCE [LARGE SCALE GENOMIC DNA]</scope>
    <source>
        <strain evidence="5">CBS 109288 / IBT 7711</strain>
    </source>
</reference>
<dbReference type="OrthoDB" id="20872at2759"/>
<dbReference type="InterPro" id="IPR004827">
    <property type="entry name" value="bZIP"/>
</dbReference>
<dbReference type="SUPFAM" id="SSF57959">
    <property type="entry name" value="Leucine zipper domain"/>
    <property type="match status" value="1"/>
</dbReference>
<protein>
    <recommendedName>
        <fullName evidence="3">BZIP domain-containing protein</fullName>
    </recommendedName>
</protein>
<dbReference type="HOGENOM" id="CLU_326564_0_0_1"/>
<dbReference type="Proteomes" id="UP000028045">
    <property type="component" value="Unassembled WGS sequence"/>
</dbReference>
<evidence type="ECO:0000256" key="1">
    <source>
        <dbReference type="SAM" id="Coils"/>
    </source>
</evidence>
<organism evidence="4 5">
    <name type="scientific">Stachybotrys chartarum (strain CBS 109288 / IBT 7711)</name>
    <name type="common">Toxic black mold</name>
    <name type="synonym">Stilbospora chartarum</name>
    <dbReference type="NCBI Taxonomy" id="1280523"/>
    <lineage>
        <taxon>Eukaryota</taxon>
        <taxon>Fungi</taxon>
        <taxon>Dikarya</taxon>
        <taxon>Ascomycota</taxon>
        <taxon>Pezizomycotina</taxon>
        <taxon>Sordariomycetes</taxon>
        <taxon>Hypocreomycetidae</taxon>
        <taxon>Hypocreales</taxon>
        <taxon>Stachybotryaceae</taxon>
        <taxon>Stachybotrys</taxon>
    </lineage>
</organism>
<dbReference type="InterPro" id="IPR013087">
    <property type="entry name" value="Znf_C2H2_type"/>
</dbReference>
<dbReference type="CDD" id="cd12193">
    <property type="entry name" value="bZIP_GCN4"/>
    <property type="match status" value="1"/>
</dbReference>
<dbReference type="GO" id="GO:0003700">
    <property type="term" value="F:DNA-binding transcription factor activity"/>
    <property type="evidence" value="ECO:0007669"/>
    <property type="project" value="InterPro"/>
</dbReference>
<evidence type="ECO:0000313" key="4">
    <source>
        <dbReference type="EMBL" id="KEY74655.1"/>
    </source>
</evidence>
<dbReference type="EMBL" id="KL647501">
    <property type="protein sequence ID" value="KEY74655.1"/>
    <property type="molecule type" value="Genomic_DNA"/>
</dbReference>
<evidence type="ECO:0000259" key="3">
    <source>
        <dbReference type="PROSITE" id="PS00036"/>
    </source>
</evidence>
<accession>A0A084BAS6</accession>
<feature type="region of interest" description="Disordered" evidence="2">
    <location>
        <begin position="137"/>
        <end position="167"/>
    </location>
</feature>
<feature type="region of interest" description="Disordered" evidence="2">
    <location>
        <begin position="786"/>
        <end position="813"/>
    </location>
</feature>
<dbReference type="AlphaFoldDB" id="A0A084BAS6"/>
<feature type="domain" description="BZIP" evidence="3">
    <location>
        <begin position="827"/>
        <end position="841"/>
    </location>
</feature>
<dbReference type="InterPro" id="IPR057218">
    <property type="entry name" value="DUF7896"/>
</dbReference>
<proteinExistence type="predicted"/>
<dbReference type="PANTHER" id="PTHR35391:SF7">
    <property type="entry name" value="C2H2-TYPE DOMAIN-CONTAINING PROTEIN"/>
    <property type="match status" value="1"/>
</dbReference>
<dbReference type="Pfam" id="PF25438">
    <property type="entry name" value="DUF7896"/>
    <property type="match status" value="1"/>
</dbReference>
<feature type="region of interest" description="Disordered" evidence="2">
    <location>
        <begin position="547"/>
        <end position="576"/>
    </location>
</feature>
<dbReference type="SMART" id="SM00355">
    <property type="entry name" value="ZnF_C2H2"/>
    <property type="match status" value="4"/>
</dbReference>
<evidence type="ECO:0000313" key="5">
    <source>
        <dbReference type="Proteomes" id="UP000028045"/>
    </source>
</evidence>
<evidence type="ECO:0000256" key="2">
    <source>
        <dbReference type="SAM" id="MobiDB-lite"/>
    </source>
</evidence>
<sequence length="882" mass="98845">MDDTGPQIQQWQQEVLVPQEETLEKPPVALLFDACSELFLLLLNTLSKQRTSKSLLHKLERSYSQLLLWDDGYGVSKGEFEAMLKRSQRIGDFTLQTLKSIWLIPIVNAVDGKDADRSLKASNVSILAEKLSVLIQGDDSSDDSSSDESIQLDEGPTTKDSSNGARTRRLSDIARDLKMDVECLLEVGPRFEEQVINPVINEEAADPRTLEGWDPAEHFVERIQRLFPLCDSILSTRLGRANWERVLKFQESRDKNNPEPVVDHVEEEKSIAPVKIHNELQQSASQFRDSGIGTSIQSRSVRAQTKYAKTLITQLGSDKERLKFPALADVAAQTSSFKCIACGEGLHIADEEIWRHHILSDLQPYICLESQCDSLIFLSKSRWVDHLVQVHNSLNQWESLKCRFCNGNTGEGKDNVVNHLSKHLEEVSLMSLPAYQRAEPKAKGTGVAATGSSSQTQNSASCEICGYMPKGDLRWFSASMAKHKKMQHASAPPKIYKCPFPGCSSQFQNRPDNLRQHQDEKGHFMPALSLGETSNIKRSFEHAVLQKTETDSDTLPKIPVESEPTSHTTHDPNIVSQLGFPNQDFSTIGEPGLTTGSSVSIWEGRSNGFFVPSESLGFESDNFPGNQVVNPWDDLHTSPPTPLLFDDNIPYPELNHDMSSTGTWGPLFPPDNTFRDVYPLKKPREHNDTKDTAPKTHWICSEPSAQSPSTLEPVHPLSTCPRCVAKKQYSHWYDALAHLRQVHFTPTRPLGQESSIASKKAISVWLPDHTLKHWVREVTLPSVIIEDAGPSSSDEGKDASSPSISRSKNEPLPPIIVEDPYNVIAMKRARNTLAARKSRERKSNKITDLDMKIRKLEQERDHWKKIATGQFEARIDAEHAES</sequence>
<dbReference type="PROSITE" id="PS00036">
    <property type="entry name" value="BZIP_BASIC"/>
    <property type="match status" value="1"/>
</dbReference>
<dbReference type="InterPro" id="IPR046347">
    <property type="entry name" value="bZIP_sf"/>
</dbReference>
<gene>
    <name evidence="4" type="ORF">S7711_08422</name>
</gene>
<dbReference type="Gene3D" id="3.30.160.60">
    <property type="entry name" value="Classic Zinc Finger"/>
    <property type="match status" value="1"/>
</dbReference>